<feature type="domain" description="DUF6888" evidence="1">
    <location>
        <begin position="1"/>
        <end position="58"/>
    </location>
</feature>
<protein>
    <recommendedName>
        <fullName evidence="1">DUF6888 domain-containing protein</fullName>
    </recommendedName>
</protein>
<dbReference type="EMBL" id="CP003944">
    <property type="protein sequence ID" value="AFZ49257.1"/>
    <property type="molecule type" value="Genomic_DNA"/>
</dbReference>
<dbReference type="KEGG" id="dsl:Dacsa_0470"/>
<dbReference type="HOGENOM" id="CLU_195866_1_1_3"/>
<name>K9YRZ5_DACS8</name>
<dbReference type="Proteomes" id="UP000010482">
    <property type="component" value="Chromosome"/>
</dbReference>
<dbReference type="Pfam" id="PF21828">
    <property type="entry name" value="DUF6888"/>
    <property type="match status" value="1"/>
</dbReference>
<sequence>MVTNKQALTSVTICQSLTKTLCSIELFRFDETRRVIYILAVTSRKEELEVIINENGELNRP</sequence>
<keyword evidence="3" id="KW-1185">Reference proteome</keyword>
<gene>
    <name evidence="2" type="ORF">Dacsa_0470</name>
</gene>
<dbReference type="STRING" id="13035.Dacsa_0470"/>
<dbReference type="InterPro" id="IPR054181">
    <property type="entry name" value="DUF6888"/>
</dbReference>
<dbReference type="AlphaFoldDB" id="K9YRZ5"/>
<accession>K9YRZ5</accession>
<evidence type="ECO:0000313" key="3">
    <source>
        <dbReference type="Proteomes" id="UP000010482"/>
    </source>
</evidence>
<evidence type="ECO:0000259" key="1">
    <source>
        <dbReference type="Pfam" id="PF21828"/>
    </source>
</evidence>
<evidence type="ECO:0000313" key="2">
    <source>
        <dbReference type="EMBL" id="AFZ49257.1"/>
    </source>
</evidence>
<reference evidence="2" key="1">
    <citation type="submission" date="2012-04" db="EMBL/GenBank/DDBJ databases">
        <title>Finished genome of Dactylococcopsis salina PCC 8305.</title>
        <authorList>
            <consortium name="US DOE Joint Genome Institute"/>
            <person name="Gugger M."/>
            <person name="Coursin T."/>
            <person name="Rippka R."/>
            <person name="Tandeau De Marsac N."/>
            <person name="Huntemann M."/>
            <person name="Wei C.-L."/>
            <person name="Han J."/>
            <person name="Detter J.C."/>
            <person name="Han C."/>
            <person name="Tapia R."/>
            <person name="Daligault H."/>
            <person name="Chen A."/>
            <person name="Krypides N."/>
            <person name="Mavromatis K."/>
            <person name="Markowitz V."/>
            <person name="Szeto E."/>
            <person name="Ivanova N."/>
            <person name="Ovchinnikova G."/>
            <person name="Pagani I."/>
            <person name="Pati A."/>
            <person name="Goodwin L."/>
            <person name="Peters L."/>
            <person name="Pitluck S."/>
            <person name="Woyke T."/>
            <person name="Kerfeld C."/>
        </authorList>
    </citation>
    <scope>NUCLEOTIDE SEQUENCE [LARGE SCALE GENOMIC DNA]</scope>
    <source>
        <strain evidence="2">PCC 8305</strain>
    </source>
</reference>
<proteinExistence type="predicted"/>
<organism evidence="2 3">
    <name type="scientific">Dactylococcopsis salina (strain PCC 8305)</name>
    <name type="common">Myxobactron salinum</name>
    <dbReference type="NCBI Taxonomy" id="13035"/>
    <lineage>
        <taxon>Bacteria</taxon>
        <taxon>Bacillati</taxon>
        <taxon>Cyanobacteriota</taxon>
        <taxon>Cyanophyceae</taxon>
        <taxon>Nodosilineales</taxon>
        <taxon>Cymatolegaceae</taxon>
        <taxon>Dactylococcopsis</taxon>
    </lineage>
</organism>